<evidence type="ECO:0000313" key="1">
    <source>
        <dbReference type="EMBL" id="CAF1155938.1"/>
    </source>
</evidence>
<sequence>MSKNTTFHTTSSESTLLYCHVNTITWGQHEFNLDHYFTDTKTLHMKSPVPFEVLTSKIDLDQVMHLSVMNVNDILTYIPLQTTMPQLRRLSILLFVYSTIKIGGEFSEYLTEELIQIFPNLQYLQCTSEINAEEIMYHCINGFRHLENASFSFSPVVQQDKRIIGIILDTTVYLSLQNGKPQGEEFSRLFYMLECWRRYVLYCDCSCLLYYKYDA</sequence>
<organism evidence="1 2">
    <name type="scientific">Adineta ricciae</name>
    <name type="common">Rotifer</name>
    <dbReference type="NCBI Taxonomy" id="249248"/>
    <lineage>
        <taxon>Eukaryota</taxon>
        <taxon>Metazoa</taxon>
        <taxon>Spiralia</taxon>
        <taxon>Gnathifera</taxon>
        <taxon>Rotifera</taxon>
        <taxon>Eurotatoria</taxon>
        <taxon>Bdelloidea</taxon>
        <taxon>Adinetida</taxon>
        <taxon>Adinetidae</taxon>
        <taxon>Adineta</taxon>
    </lineage>
</organism>
<evidence type="ECO:0000313" key="2">
    <source>
        <dbReference type="Proteomes" id="UP000663852"/>
    </source>
</evidence>
<accession>A0A814T884</accession>
<protein>
    <submittedName>
        <fullName evidence="1">Uncharacterized protein</fullName>
    </submittedName>
</protein>
<dbReference type="OrthoDB" id="9999981at2759"/>
<dbReference type="EMBL" id="CAJNOJ010000122">
    <property type="protein sequence ID" value="CAF1155938.1"/>
    <property type="molecule type" value="Genomic_DNA"/>
</dbReference>
<name>A0A814T884_ADIRI</name>
<reference evidence="1" key="1">
    <citation type="submission" date="2021-02" db="EMBL/GenBank/DDBJ databases">
        <authorList>
            <person name="Nowell W R."/>
        </authorList>
    </citation>
    <scope>NUCLEOTIDE SEQUENCE</scope>
</reference>
<proteinExistence type="predicted"/>
<dbReference type="Proteomes" id="UP000663852">
    <property type="component" value="Unassembled WGS sequence"/>
</dbReference>
<gene>
    <name evidence="1" type="ORF">EDS130_LOCUS22865</name>
</gene>
<comment type="caution">
    <text evidence="1">The sequence shown here is derived from an EMBL/GenBank/DDBJ whole genome shotgun (WGS) entry which is preliminary data.</text>
</comment>
<dbReference type="AlphaFoldDB" id="A0A814T884"/>